<feature type="non-terminal residue" evidence="1">
    <location>
        <position position="1"/>
    </location>
</feature>
<proteinExistence type="predicted"/>
<organism evidence="1 2">
    <name type="scientific">Rangifer tarandus platyrhynchus</name>
    <name type="common">Svalbard reindeer</name>
    <dbReference type="NCBI Taxonomy" id="3082113"/>
    <lineage>
        <taxon>Eukaryota</taxon>
        <taxon>Metazoa</taxon>
        <taxon>Chordata</taxon>
        <taxon>Craniata</taxon>
        <taxon>Vertebrata</taxon>
        <taxon>Euteleostomi</taxon>
        <taxon>Mammalia</taxon>
        <taxon>Eutheria</taxon>
        <taxon>Laurasiatheria</taxon>
        <taxon>Artiodactyla</taxon>
        <taxon>Ruminantia</taxon>
        <taxon>Pecora</taxon>
        <taxon>Cervidae</taxon>
        <taxon>Odocoileinae</taxon>
        <taxon>Rangifer</taxon>
    </lineage>
</organism>
<dbReference type="EMBL" id="OX596117">
    <property type="protein sequence ID" value="CAN0488351.1"/>
    <property type="molecule type" value="Genomic_DNA"/>
</dbReference>
<name>A0AC59ZR17_RANTA</name>
<protein>
    <submittedName>
        <fullName evidence="1">Uncharacterized protein</fullName>
    </submittedName>
</protein>
<gene>
    <name evidence="1" type="ORF">MRATA1EN22A_LOCUS21443</name>
</gene>
<evidence type="ECO:0000313" key="2">
    <source>
        <dbReference type="Proteomes" id="UP001162501"/>
    </source>
</evidence>
<feature type="non-terminal residue" evidence="1">
    <location>
        <position position="75"/>
    </location>
</feature>
<dbReference type="Proteomes" id="UP001162501">
    <property type="component" value="Chromosome 33"/>
</dbReference>
<accession>A0AC59ZR17</accession>
<sequence>PPCPSPTPRVHPNPCPSSCKEPEPVPSTSGESEIAACPPSPIADDLSAPPSPTSSPSSSQQLFLPVHSMSAPACQ</sequence>
<reference evidence="1" key="2">
    <citation type="submission" date="2025-03" db="EMBL/GenBank/DDBJ databases">
        <authorList>
            <consortium name="ELIXIR-Norway"/>
            <consortium name="Elixir Norway"/>
        </authorList>
    </citation>
    <scope>NUCLEOTIDE SEQUENCE</scope>
</reference>
<reference evidence="1" key="1">
    <citation type="submission" date="2023-05" db="EMBL/GenBank/DDBJ databases">
        <authorList>
            <consortium name="ELIXIR-Norway"/>
        </authorList>
    </citation>
    <scope>NUCLEOTIDE SEQUENCE</scope>
</reference>
<evidence type="ECO:0000313" key="1">
    <source>
        <dbReference type="EMBL" id="CAN0488351.1"/>
    </source>
</evidence>